<dbReference type="Pfam" id="PF03258">
    <property type="entry name" value="Baculo_FP"/>
    <property type="match status" value="1"/>
</dbReference>
<dbReference type="EMBL" id="JTDY01001421">
    <property type="protein sequence ID" value="KOB73902.1"/>
    <property type="molecule type" value="Genomic_DNA"/>
</dbReference>
<evidence type="ECO:0000256" key="1">
    <source>
        <dbReference type="SAM" id="Coils"/>
    </source>
</evidence>
<sequence length="327" mass="36964">MAKCARCNKTVTKKAPGLECSRCGGLTHASTTCTDLSNKQLNILKSAENLDWTCSDCKQKSPFRKTSFIISEDDMEDDDAGSEKSIHLPINTSKFLSDISSEMEKSIKKELKETNQCLQFLSDKVDDYLEIMETFKEKIHVLENKNSELINKNKHLEIKVGALEQRMNEIQQSQLVKLVEIVGIPVSACESLDVIAKNLAKKLDMKVEDVKTIKRLPAKQGKPDTIQLTMREEVTKSRWISAARSMNLVAADVAPNVEASRSRDKLFIRQALTQHLKNVLWKAKQALKDTHKFVWCKEGKVLVRKTDQSKIIVLRSETDITNLVKSS</sequence>
<keyword evidence="5" id="KW-1185">Reference proteome</keyword>
<feature type="domain" description="FP protein C-terminal" evidence="3">
    <location>
        <begin position="273"/>
        <end position="323"/>
    </location>
</feature>
<proteinExistence type="predicted"/>
<dbReference type="Gene3D" id="3.30.40.10">
    <property type="entry name" value="Zinc/RING finger domain, C3HC4 (zinc finger)"/>
    <property type="match status" value="1"/>
</dbReference>
<evidence type="ECO:0008006" key="6">
    <source>
        <dbReference type="Google" id="ProtNLM"/>
    </source>
</evidence>
<comment type="caution">
    <text evidence="4">The sequence shown here is derived from an EMBL/GenBank/DDBJ whole genome shotgun (WGS) entry which is preliminary data.</text>
</comment>
<organism evidence="4 5">
    <name type="scientific">Operophtera brumata</name>
    <name type="common">Winter moth</name>
    <name type="synonym">Phalaena brumata</name>
    <dbReference type="NCBI Taxonomy" id="104452"/>
    <lineage>
        <taxon>Eukaryota</taxon>
        <taxon>Metazoa</taxon>
        <taxon>Ecdysozoa</taxon>
        <taxon>Arthropoda</taxon>
        <taxon>Hexapoda</taxon>
        <taxon>Insecta</taxon>
        <taxon>Pterygota</taxon>
        <taxon>Neoptera</taxon>
        <taxon>Endopterygota</taxon>
        <taxon>Lepidoptera</taxon>
        <taxon>Glossata</taxon>
        <taxon>Ditrysia</taxon>
        <taxon>Geometroidea</taxon>
        <taxon>Geometridae</taxon>
        <taxon>Larentiinae</taxon>
        <taxon>Operophtera</taxon>
    </lineage>
</organism>
<protein>
    <recommendedName>
        <fullName evidence="6">Zinc finger DNA binding protein</fullName>
    </recommendedName>
</protein>
<feature type="coiled-coil region" evidence="1">
    <location>
        <begin position="125"/>
        <end position="173"/>
    </location>
</feature>
<feature type="domain" description="FP protein N-terminal" evidence="2">
    <location>
        <begin position="177"/>
        <end position="268"/>
    </location>
</feature>
<name>A0A0L7LEK8_OPEBR</name>
<dbReference type="InterPro" id="IPR057251">
    <property type="entry name" value="FP_C"/>
</dbReference>
<evidence type="ECO:0000259" key="3">
    <source>
        <dbReference type="Pfam" id="PF25298"/>
    </source>
</evidence>
<dbReference type="Proteomes" id="UP000037510">
    <property type="component" value="Unassembled WGS sequence"/>
</dbReference>
<dbReference type="AlphaFoldDB" id="A0A0L7LEK8"/>
<dbReference type="InterPro" id="IPR013083">
    <property type="entry name" value="Znf_RING/FYVE/PHD"/>
</dbReference>
<evidence type="ECO:0000313" key="5">
    <source>
        <dbReference type="Proteomes" id="UP000037510"/>
    </source>
</evidence>
<evidence type="ECO:0000313" key="4">
    <source>
        <dbReference type="EMBL" id="KOB73902.1"/>
    </source>
</evidence>
<dbReference type="Pfam" id="PF25298">
    <property type="entry name" value="Baculo_FP_2nd"/>
    <property type="match status" value="1"/>
</dbReference>
<dbReference type="SUPFAM" id="SSF57997">
    <property type="entry name" value="Tropomyosin"/>
    <property type="match status" value="1"/>
</dbReference>
<evidence type="ECO:0000259" key="2">
    <source>
        <dbReference type="Pfam" id="PF03258"/>
    </source>
</evidence>
<keyword evidence="1" id="KW-0175">Coiled coil</keyword>
<gene>
    <name evidence="4" type="ORF">OBRU01_08213</name>
</gene>
<dbReference type="InterPro" id="IPR004941">
    <property type="entry name" value="FP_N"/>
</dbReference>
<reference evidence="4 5" key="1">
    <citation type="journal article" date="2015" name="Genome Biol. Evol.">
        <title>The genome of winter moth (Operophtera brumata) provides a genomic perspective on sexual dimorphism and phenology.</title>
        <authorList>
            <person name="Derks M.F."/>
            <person name="Smit S."/>
            <person name="Salis L."/>
            <person name="Schijlen E."/>
            <person name="Bossers A."/>
            <person name="Mateman C."/>
            <person name="Pijl A.S."/>
            <person name="de Ridder D."/>
            <person name="Groenen M.A."/>
            <person name="Visser M.E."/>
            <person name="Megens H.J."/>
        </authorList>
    </citation>
    <scope>NUCLEOTIDE SEQUENCE [LARGE SCALE GENOMIC DNA]</scope>
    <source>
        <strain evidence="4">WM2013NL</strain>
        <tissue evidence="4">Head and thorax</tissue>
    </source>
</reference>
<dbReference type="CDD" id="cd15489">
    <property type="entry name" value="PHD_SF"/>
    <property type="match status" value="1"/>
</dbReference>
<accession>A0A0L7LEK8</accession>